<keyword evidence="8 12" id="KW-1133">Transmembrane helix</keyword>
<keyword evidence="6 13" id="KW-0762">Sugar transport</keyword>
<evidence type="ECO:0000256" key="2">
    <source>
        <dbReference type="ARBA" id="ARBA00007942"/>
    </source>
</evidence>
<dbReference type="RefSeq" id="WP_280513239.1">
    <property type="nucleotide sequence ID" value="NZ_FMBK01000001.1"/>
</dbReference>
<dbReference type="CDD" id="cd06579">
    <property type="entry name" value="TM_PBP1_transp_AraH_like"/>
    <property type="match status" value="1"/>
</dbReference>
<sequence>MNNTNSAEAPNKINDSESKKLNTNFLAHGLKEYGLLCALIIIVTFFQFATNNILLQPLNLTNLILQNGYIVIMALGMLMVIVSGQIDLSVGSVVGLTGALAASLMVTHEMPLVPAMLICILAGAVIGAIQGYWVAYWRVPSFIVTLAGMLVFRGLTLIFLDGQSVGPFEDSFNVISSGFIPDFFGIEGLHVTSLLLGIVVSITFFVIEFRQRKQAALHGIESSSMVLFVLKNLALSTAIIAFSYLLALYQGMPIVLIIMGVLVAFYTFIMNRTTIGRRIYAVGGNAKAAQLSGIKTERVIFFAFVNMGILAAFAGLMFAARLNSATPSGGYGFELDVIAACFIGGASASGGVGKVFAVVIGAFIMGVMNNGMSIMGIGVDYQQVIKGLVLLGAVLIDVYTKNKA</sequence>
<feature type="transmembrane region" description="Helical" evidence="12">
    <location>
        <begin position="188"/>
        <end position="207"/>
    </location>
</feature>
<dbReference type="NCBIfam" id="NF040906">
    <property type="entry name" value="GguB"/>
    <property type="match status" value="1"/>
</dbReference>
<evidence type="ECO:0000256" key="10">
    <source>
        <dbReference type="ARBA" id="ARBA00035611"/>
    </source>
</evidence>
<evidence type="ECO:0000256" key="7">
    <source>
        <dbReference type="ARBA" id="ARBA00022692"/>
    </source>
</evidence>
<dbReference type="Proteomes" id="UP000243661">
    <property type="component" value="Unassembled WGS sequence"/>
</dbReference>
<feature type="transmembrane region" description="Helical" evidence="12">
    <location>
        <begin position="228"/>
        <end position="246"/>
    </location>
</feature>
<evidence type="ECO:0000256" key="8">
    <source>
        <dbReference type="ARBA" id="ARBA00022989"/>
    </source>
</evidence>
<feature type="transmembrane region" description="Helical" evidence="12">
    <location>
        <begin position="33"/>
        <end position="54"/>
    </location>
</feature>
<comment type="subcellular location">
    <subcellularLocation>
        <location evidence="1">Cell inner membrane</location>
        <topology evidence="1">Multi-pass membrane protein</topology>
    </subcellularLocation>
</comment>
<keyword evidence="3" id="KW-0813">Transport</keyword>
<keyword evidence="5" id="KW-0997">Cell inner membrane</keyword>
<feature type="transmembrane region" description="Helical" evidence="12">
    <location>
        <begin position="299"/>
        <end position="319"/>
    </location>
</feature>
<evidence type="ECO:0000256" key="3">
    <source>
        <dbReference type="ARBA" id="ARBA00022448"/>
    </source>
</evidence>
<feature type="transmembrane region" description="Helical" evidence="12">
    <location>
        <begin position="60"/>
        <end position="81"/>
    </location>
</feature>
<proteinExistence type="inferred from homology"/>
<feature type="transmembrane region" description="Helical" evidence="12">
    <location>
        <begin position="252"/>
        <end position="269"/>
    </location>
</feature>
<keyword evidence="4" id="KW-1003">Cell membrane</keyword>
<keyword evidence="7 12" id="KW-0812">Transmembrane</keyword>
<evidence type="ECO:0000256" key="9">
    <source>
        <dbReference type="ARBA" id="ARBA00023136"/>
    </source>
</evidence>
<evidence type="ECO:0000256" key="5">
    <source>
        <dbReference type="ARBA" id="ARBA00022519"/>
    </source>
</evidence>
<reference evidence="13 14" key="1">
    <citation type="submission" date="2016-08" db="EMBL/GenBank/DDBJ databases">
        <authorList>
            <person name="Seilhamer J.J."/>
        </authorList>
    </citation>
    <scope>NUCLEOTIDE SEQUENCE [LARGE SCALE GENOMIC DNA]</scope>
    <source>
        <strain evidence="13 14">ANC 4874</strain>
    </source>
</reference>
<evidence type="ECO:0000256" key="6">
    <source>
        <dbReference type="ARBA" id="ARBA00022597"/>
    </source>
</evidence>
<dbReference type="PANTHER" id="PTHR32196:SF32">
    <property type="entry name" value="XYLOSE TRANSPORT SYSTEM PERMEASE PROTEIN XYLH"/>
    <property type="match status" value="1"/>
</dbReference>
<dbReference type="EMBL" id="FMBK01000001">
    <property type="protein sequence ID" value="SCC70910.1"/>
    <property type="molecule type" value="Genomic_DNA"/>
</dbReference>
<evidence type="ECO:0000313" key="13">
    <source>
        <dbReference type="EMBL" id="SCC70910.1"/>
    </source>
</evidence>
<comment type="function">
    <text evidence="10">Part of the binding-protein-dependent transport system for D-xylose. Probably responsible for the translocation of the substrate across the membrane.</text>
</comment>
<dbReference type="AlphaFoldDB" id="A0A1C4GRV6"/>
<dbReference type="InterPro" id="IPR001851">
    <property type="entry name" value="ABC_transp_permease"/>
</dbReference>
<keyword evidence="9 12" id="KW-0472">Membrane</keyword>
<comment type="similarity">
    <text evidence="2">Belongs to the binding-protein-dependent transport system permease family. AraH/RbsC subfamily.</text>
</comment>
<name>A0A1C4GRV6_9GAMM</name>
<evidence type="ECO:0000256" key="11">
    <source>
        <dbReference type="ARBA" id="ARBA00035686"/>
    </source>
</evidence>
<evidence type="ECO:0000256" key="1">
    <source>
        <dbReference type="ARBA" id="ARBA00004429"/>
    </source>
</evidence>
<protein>
    <recommendedName>
        <fullName evidence="11">Xylose transport system permease protein XylH</fullName>
    </recommendedName>
</protein>
<dbReference type="GO" id="GO:0022857">
    <property type="term" value="F:transmembrane transporter activity"/>
    <property type="evidence" value="ECO:0007669"/>
    <property type="project" value="InterPro"/>
</dbReference>
<evidence type="ECO:0000256" key="4">
    <source>
        <dbReference type="ARBA" id="ARBA00022475"/>
    </source>
</evidence>
<evidence type="ECO:0000313" key="14">
    <source>
        <dbReference type="Proteomes" id="UP000243661"/>
    </source>
</evidence>
<dbReference type="Pfam" id="PF02653">
    <property type="entry name" value="BPD_transp_2"/>
    <property type="match status" value="1"/>
</dbReference>
<accession>A0A1C4GRV6</accession>
<feature type="transmembrane region" description="Helical" evidence="12">
    <location>
        <begin position="142"/>
        <end position="160"/>
    </location>
</feature>
<organism evidence="13 14">
    <name type="scientific">Acinetobacter albensis</name>
    <dbReference type="NCBI Taxonomy" id="1673609"/>
    <lineage>
        <taxon>Bacteria</taxon>
        <taxon>Pseudomonadati</taxon>
        <taxon>Pseudomonadota</taxon>
        <taxon>Gammaproteobacteria</taxon>
        <taxon>Moraxellales</taxon>
        <taxon>Moraxellaceae</taxon>
        <taxon>Acinetobacter</taxon>
    </lineage>
</organism>
<evidence type="ECO:0000256" key="12">
    <source>
        <dbReference type="SAM" id="Phobius"/>
    </source>
</evidence>
<gene>
    <name evidence="13" type="ORF">GA0116959_101254</name>
</gene>
<dbReference type="PANTHER" id="PTHR32196">
    <property type="entry name" value="ABC TRANSPORTER PERMEASE PROTEIN YPHD-RELATED-RELATED"/>
    <property type="match status" value="1"/>
</dbReference>
<feature type="transmembrane region" description="Helical" evidence="12">
    <location>
        <begin position="112"/>
        <end position="135"/>
    </location>
</feature>
<dbReference type="GO" id="GO:0005886">
    <property type="term" value="C:plasma membrane"/>
    <property type="evidence" value="ECO:0007669"/>
    <property type="project" value="UniProtKB-SubCell"/>
</dbReference>